<dbReference type="SUPFAM" id="SSF143800">
    <property type="entry name" value="L28p-like"/>
    <property type="match status" value="1"/>
</dbReference>
<evidence type="ECO:0000256" key="4">
    <source>
        <dbReference type="RuleBase" id="RU000564"/>
    </source>
</evidence>
<keyword evidence="5" id="KW-0934">Plastid</keyword>
<keyword evidence="3 4" id="KW-0687">Ribonucleoprotein</keyword>
<dbReference type="EMBL" id="LC028895">
    <property type="protein sequence ID" value="BAT70288.1"/>
    <property type="molecule type" value="Genomic_DNA"/>
</dbReference>
<sequence length="68" mass="7820">MIKKKIKWISNSIVIFNGKILCLIGSTKSKLKIDVCLLNHPFYSKNKAISNSEGRIEKFMTKYKLTTN</sequence>
<name>A0A0S3QPN1_9STRA</name>
<evidence type="ECO:0000313" key="5">
    <source>
        <dbReference type="EMBL" id="BAT70288.1"/>
    </source>
</evidence>
<gene>
    <name evidence="5" type="primary">rpl31</name>
</gene>
<dbReference type="PROSITE" id="PS01143">
    <property type="entry name" value="RIBOSOMAL_L31"/>
    <property type="match status" value="1"/>
</dbReference>
<evidence type="ECO:0000256" key="1">
    <source>
        <dbReference type="ARBA" id="ARBA00009296"/>
    </source>
</evidence>
<dbReference type="GO" id="GO:0005840">
    <property type="term" value="C:ribosome"/>
    <property type="evidence" value="ECO:0007669"/>
    <property type="project" value="UniProtKB-KW"/>
</dbReference>
<dbReference type="GeneID" id="26522685"/>
<dbReference type="GO" id="GO:0006412">
    <property type="term" value="P:translation"/>
    <property type="evidence" value="ECO:0007669"/>
    <property type="project" value="InterPro"/>
</dbReference>
<comment type="similarity">
    <text evidence="1">Belongs to the bacterial ribosomal protein bL31 family. Type A subfamily.</text>
</comment>
<dbReference type="GO" id="GO:0003735">
    <property type="term" value="F:structural constituent of ribosome"/>
    <property type="evidence" value="ECO:0007669"/>
    <property type="project" value="InterPro"/>
</dbReference>
<geneLocation type="plastid" evidence="5"/>
<dbReference type="NCBIfam" id="TIGR00105">
    <property type="entry name" value="L31"/>
    <property type="match status" value="1"/>
</dbReference>
<dbReference type="InterPro" id="IPR002150">
    <property type="entry name" value="Ribosomal_bL31"/>
</dbReference>
<accession>A0A0S3QPN1</accession>
<dbReference type="Pfam" id="PF01197">
    <property type="entry name" value="Ribosomal_L31"/>
    <property type="match status" value="1"/>
</dbReference>
<dbReference type="RefSeq" id="YP_009193363.1">
    <property type="nucleotide sequence ID" value="NC_028737.1"/>
</dbReference>
<dbReference type="InterPro" id="IPR034704">
    <property type="entry name" value="Ribosomal_bL28/bL31-like_sf"/>
</dbReference>
<evidence type="ECO:0000256" key="2">
    <source>
        <dbReference type="ARBA" id="ARBA00022980"/>
    </source>
</evidence>
<proteinExistence type="inferred from homology"/>
<organism evidence="5">
    <name type="scientific">Nitzschia sp. IriIs04</name>
    <dbReference type="NCBI Taxonomy" id="1444690"/>
    <lineage>
        <taxon>Eukaryota</taxon>
        <taxon>Sar</taxon>
        <taxon>Stramenopiles</taxon>
        <taxon>Ochrophyta</taxon>
        <taxon>Bacillariophyta</taxon>
        <taxon>Bacillariophyceae</taxon>
        <taxon>Bacillariophycidae</taxon>
        <taxon>Bacillariales</taxon>
        <taxon>Bacillariaceae</taxon>
        <taxon>Nitzschia</taxon>
    </lineage>
</organism>
<dbReference type="Gene3D" id="4.10.830.30">
    <property type="entry name" value="Ribosomal protein L31"/>
    <property type="match status" value="1"/>
</dbReference>
<dbReference type="AlphaFoldDB" id="A0A0S3QPN1"/>
<evidence type="ECO:0000256" key="3">
    <source>
        <dbReference type="ARBA" id="ARBA00023274"/>
    </source>
</evidence>
<dbReference type="PANTHER" id="PTHR33280:SF1">
    <property type="entry name" value="LARGE RIBOSOMAL SUBUNIT PROTEIN BL31C"/>
    <property type="match status" value="1"/>
</dbReference>
<keyword evidence="2 4" id="KW-0689">Ribosomal protein</keyword>
<dbReference type="PANTHER" id="PTHR33280">
    <property type="entry name" value="50S RIBOSOMAL PROTEIN L31, CHLOROPLASTIC"/>
    <property type="match status" value="1"/>
</dbReference>
<dbReference type="PRINTS" id="PR01249">
    <property type="entry name" value="RIBOSOMALL31"/>
</dbReference>
<dbReference type="GO" id="GO:1990904">
    <property type="term" value="C:ribonucleoprotein complex"/>
    <property type="evidence" value="ECO:0007669"/>
    <property type="project" value="UniProtKB-KW"/>
</dbReference>
<dbReference type="InterPro" id="IPR042105">
    <property type="entry name" value="Ribosomal_bL31_sf"/>
</dbReference>
<protein>
    <recommendedName>
        <fullName evidence="4">50S ribosomal protein L31</fullName>
    </recommendedName>
</protein>
<reference evidence="5" key="1">
    <citation type="submission" date="2015-02" db="EMBL/GenBank/DDBJ databases">
        <title>A plastid genome of a nonphotosynthetic diatom.</title>
        <authorList>
            <person name="Kamikawa R."/>
            <person name="Inagaki Y."/>
        </authorList>
    </citation>
    <scope>NUCLEOTIDE SEQUENCE</scope>
    <source>
        <strain evidence="5">IriIs04</strain>
    </source>
</reference>